<evidence type="ECO:0000313" key="3">
    <source>
        <dbReference type="Proteomes" id="UP001221898"/>
    </source>
</evidence>
<protein>
    <submittedName>
        <fullName evidence="2">Uncharacterized protein</fullName>
    </submittedName>
</protein>
<feature type="compositionally biased region" description="Polar residues" evidence="1">
    <location>
        <begin position="78"/>
        <end position="87"/>
    </location>
</feature>
<dbReference type="EMBL" id="JAINUG010000020">
    <property type="protein sequence ID" value="KAJ8412237.1"/>
    <property type="molecule type" value="Genomic_DNA"/>
</dbReference>
<feature type="compositionally biased region" description="Pro residues" evidence="1">
    <location>
        <begin position="88"/>
        <end position="98"/>
    </location>
</feature>
<accession>A0AAD7T1T2</accession>
<evidence type="ECO:0000313" key="2">
    <source>
        <dbReference type="EMBL" id="KAJ8412237.1"/>
    </source>
</evidence>
<comment type="caution">
    <text evidence="2">The sequence shown here is derived from an EMBL/GenBank/DDBJ whole genome shotgun (WGS) entry which is preliminary data.</text>
</comment>
<feature type="compositionally biased region" description="Acidic residues" evidence="1">
    <location>
        <begin position="39"/>
        <end position="48"/>
    </location>
</feature>
<reference evidence="2" key="1">
    <citation type="journal article" date="2023" name="Science">
        <title>Genome structures resolve the early diversification of teleost fishes.</title>
        <authorList>
            <person name="Parey E."/>
            <person name="Louis A."/>
            <person name="Montfort J."/>
            <person name="Bouchez O."/>
            <person name="Roques C."/>
            <person name="Iampietro C."/>
            <person name="Lluch J."/>
            <person name="Castinel A."/>
            <person name="Donnadieu C."/>
            <person name="Desvignes T."/>
            <person name="Floi Bucao C."/>
            <person name="Jouanno E."/>
            <person name="Wen M."/>
            <person name="Mejri S."/>
            <person name="Dirks R."/>
            <person name="Jansen H."/>
            <person name="Henkel C."/>
            <person name="Chen W.J."/>
            <person name="Zahm M."/>
            <person name="Cabau C."/>
            <person name="Klopp C."/>
            <person name="Thompson A.W."/>
            <person name="Robinson-Rechavi M."/>
            <person name="Braasch I."/>
            <person name="Lecointre G."/>
            <person name="Bobe J."/>
            <person name="Postlethwait J.H."/>
            <person name="Berthelot C."/>
            <person name="Roest Crollius H."/>
            <person name="Guiguen Y."/>
        </authorList>
    </citation>
    <scope>NUCLEOTIDE SEQUENCE</scope>
    <source>
        <strain evidence="2">NC1722</strain>
    </source>
</reference>
<name>A0AAD7T1T2_9TELE</name>
<dbReference type="Proteomes" id="UP001221898">
    <property type="component" value="Unassembled WGS sequence"/>
</dbReference>
<feature type="region of interest" description="Disordered" evidence="1">
    <location>
        <begin position="76"/>
        <end position="125"/>
    </location>
</feature>
<keyword evidence="3" id="KW-1185">Reference proteome</keyword>
<dbReference type="AlphaFoldDB" id="A0AAD7T1T2"/>
<evidence type="ECO:0000256" key="1">
    <source>
        <dbReference type="SAM" id="MobiDB-lite"/>
    </source>
</evidence>
<sequence>MEAVPAAVSHATAQPIPQLPSLGAWPVSTPLPVNLPPPVEEDDGENWPEEERQPVKDHVMDFLDKVMHKLQEIRMSAGSRNKPSTNYHPPPSRDPPPWKYHNKPVPGEHRPIQVHRSGSPNHIGLPLTQQLMESKAGSEPTYRRSTITDFSTRDPSQFTRLKIALGNPMPAHATELFKYQILVDHLKLEEACLVADSYLNSLPPYSDTMAALNEKYGQRIRLP</sequence>
<gene>
    <name evidence="2" type="ORF">AAFF_G00145040</name>
</gene>
<organism evidence="2 3">
    <name type="scientific">Aldrovandia affinis</name>
    <dbReference type="NCBI Taxonomy" id="143900"/>
    <lineage>
        <taxon>Eukaryota</taxon>
        <taxon>Metazoa</taxon>
        <taxon>Chordata</taxon>
        <taxon>Craniata</taxon>
        <taxon>Vertebrata</taxon>
        <taxon>Euteleostomi</taxon>
        <taxon>Actinopterygii</taxon>
        <taxon>Neopterygii</taxon>
        <taxon>Teleostei</taxon>
        <taxon>Notacanthiformes</taxon>
        <taxon>Halosauridae</taxon>
        <taxon>Aldrovandia</taxon>
    </lineage>
</organism>
<proteinExistence type="predicted"/>
<feature type="region of interest" description="Disordered" evidence="1">
    <location>
        <begin position="1"/>
        <end position="52"/>
    </location>
</feature>